<dbReference type="PROSITE" id="PS00622">
    <property type="entry name" value="HTH_LUXR_1"/>
    <property type="match status" value="1"/>
</dbReference>
<evidence type="ECO:0000259" key="6">
    <source>
        <dbReference type="PROSITE" id="PS00622"/>
    </source>
</evidence>
<dbReference type="InterPro" id="IPR013249">
    <property type="entry name" value="RNA_pol_sigma70_r4_t2"/>
</dbReference>
<dbReference type="Gene3D" id="1.10.1740.10">
    <property type="match status" value="1"/>
</dbReference>
<dbReference type="GO" id="GO:0006352">
    <property type="term" value="P:DNA-templated transcription initiation"/>
    <property type="evidence" value="ECO:0007669"/>
    <property type="project" value="InterPro"/>
</dbReference>
<dbReference type="PANTHER" id="PTHR43133">
    <property type="entry name" value="RNA POLYMERASE ECF-TYPE SIGMA FACTO"/>
    <property type="match status" value="1"/>
</dbReference>
<evidence type="ECO:0000256" key="1">
    <source>
        <dbReference type="ARBA" id="ARBA00010641"/>
    </source>
</evidence>
<dbReference type="Pfam" id="PF08281">
    <property type="entry name" value="Sigma70_r4_2"/>
    <property type="match status" value="1"/>
</dbReference>
<feature type="domain" description="HTH luxR-type" evidence="6">
    <location>
        <begin position="153"/>
        <end position="180"/>
    </location>
</feature>
<dbReference type="NCBIfam" id="TIGR02937">
    <property type="entry name" value="sigma70-ECF"/>
    <property type="match status" value="1"/>
</dbReference>
<comment type="similarity">
    <text evidence="1">Belongs to the sigma-70 factor family. ECF subfamily.</text>
</comment>
<dbReference type="InterPro" id="IPR039425">
    <property type="entry name" value="RNA_pol_sigma-70-like"/>
</dbReference>
<dbReference type="InterPro" id="IPR014284">
    <property type="entry name" value="RNA_pol_sigma-70_dom"/>
</dbReference>
<name>A0AAW7XDR9_9GAMM</name>
<gene>
    <name evidence="7" type="ORF">Q4521_18940</name>
</gene>
<dbReference type="CDD" id="cd06171">
    <property type="entry name" value="Sigma70_r4"/>
    <property type="match status" value="1"/>
</dbReference>
<evidence type="ECO:0000256" key="2">
    <source>
        <dbReference type="ARBA" id="ARBA00023015"/>
    </source>
</evidence>
<dbReference type="EMBL" id="JAUOPB010000015">
    <property type="protein sequence ID" value="MDO6424572.1"/>
    <property type="molecule type" value="Genomic_DNA"/>
</dbReference>
<proteinExistence type="inferred from homology"/>
<dbReference type="InterPro" id="IPR036388">
    <property type="entry name" value="WH-like_DNA-bd_sf"/>
</dbReference>
<dbReference type="PANTHER" id="PTHR43133:SF25">
    <property type="entry name" value="RNA POLYMERASE SIGMA FACTOR RFAY-RELATED"/>
    <property type="match status" value="1"/>
</dbReference>
<sequence>MSAIIRLFKSKPSAKDRFQALLRPHIELMYRMAYRLTQSQSEAEDLVQDVLTRLAKRVDEMEQVESLRPWVLRILQNRFVDLYRREQNSPVDYQSAQEDDSGEDDRPGANVLTTASDSTNDIKRLELQQVLQVALNKLDDAHRDVVMLHDMEGYTALEVADILGINVGTVKSRLHRARDKLKKWLEDP</sequence>
<protein>
    <submittedName>
        <fullName evidence="7">RNA polymerase sigma factor</fullName>
    </submittedName>
</protein>
<keyword evidence="2" id="KW-0805">Transcription regulation</keyword>
<keyword evidence="4" id="KW-0804">Transcription</keyword>
<comment type="caution">
    <text evidence="7">The sequence shown here is derived from an EMBL/GenBank/DDBJ whole genome shotgun (WGS) entry which is preliminary data.</text>
</comment>
<dbReference type="GO" id="GO:0003677">
    <property type="term" value="F:DNA binding"/>
    <property type="evidence" value="ECO:0007669"/>
    <property type="project" value="InterPro"/>
</dbReference>
<organism evidence="7 8">
    <name type="scientific">Saccharophagus degradans</name>
    <dbReference type="NCBI Taxonomy" id="86304"/>
    <lineage>
        <taxon>Bacteria</taxon>
        <taxon>Pseudomonadati</taxon>
        <taxon>Pseudomonadota</taxon>
        <taxon>Gammaproteobacteria</taxon>
        <taxon>Cellvibrionales</taxon>
        <taxon>Cellvibrionaceae</taxon>
        <taxon>Saccharophagus</taxon>
    </lineage>
</organism>
<dbReference type="InterPro" id="IPR000792">
    <property type="entry name" value="Tscrpt_reg_LuxR_C"/>
</dbReference>
<feature type="region of interest" description="Disordered" evidence="5">
    <location>
        <begin position="90"/>
        <end position="117"/>
    </location>
</feature>
<dbReference type="InterPro" id="IPR013325">
    <property type="entry name" value="RNA_pol_sigma_r2"/>
</dbReference>
<dbReference type="InterPro" id="IPR007627">
    <property type="entry name" value="RNA_pol_sigma70_r2"/>
</dbReference>
<evidence type="ECO:0000256" key="4">
    <source>
        <dbReference type="ARBA" id="ARBA00023163"/>
    </source>
</evidence>
<dbReference type="RefSeq" id="WP_280948072.1">
    <property type="nucleotide sequence ID" value="NZ_CP123764.1"/>
</dbReference>
<dbReference type="Proteomes" id="UP001169760">
    <property type="component" value="Unassembled WGS sequence"/>
</dbReference>
<accession>A0AAW7XDR9</accession>
<dbReference type="GO" id="GO:0016987">
    <property type="term" value="F:sigma factor activity"/>
    <property type="evidence" value="ECO:0007669"/>
    <property type="project" value="UniProtKB-KW"/>
</dbReference>
<evidence type="ECO:0000256" key="3">
    <source>
        <dbReference type="ARBA" id="ARBA00023082"/>
    </source>
</evidence>
<evidence type="ECO:0000313" key="8">
    <source>
        <dbReference type="Proteomes" id="UP001169760"/>
    </source>
</evidence>
<dbReference type="Gene3D" id="1.10.10.10">
    <property type="entry name" value="Winged helix-like DNA-binding domain superfamily/Winged helix DNA-binding domain"/>
    <property type="match status" value="1"/>
</dbReference>
<dbReference type="SUPFAM" id="SSF88946">
    <property type="entry name" value="Sigma2 domain of RNA polymerase sigma factors"/>
    <property type="match status" value="1"/>
</dbReference>
<keyword evidence="3" id="KW-0731">Sigma factor</keyword>
<dbReference type="InterPro" id="IPR013324">
    <property type="entry name" value="RNA_pol_sigma_r3/r4-like"/>
</dbReference>
<dbReference type="SUPFAM" id="SSF88659">
    <property type="entry name" value="Sigma3 and sigma4 domains of RNA polymerase sigma factors"/>
    <property type="match status" value="1"/>
</dbReference>
<evidence type="ECO:0000256" key="5">
    <source>
        <dbReference type="SAM" id="MobiDB-lite"/>
    </source>
</evidence>
<dbReference type="Pfam" id="PF04542">
    <property type="entry name" value="Sigma70_r2"/>
    <property type="match status" value="1"/>
</dbReference>
<reference evidence="7" key="1">
    <citation type="submission" date="2023-07" db="EMBL/GenBank/DDBJ databases">
        <title>Genome content predicts the carbon catabolic preferences of heterotrophic bacteria.</title>
        <authorList>
            <person name="Gralka M."/>
        </authorList>
    </citation>
    <scope>NUCLEOTIDE SEQUENCE</scope>
    <source>
        <strain evidence="7">I3M17_2</strain>
    </source>
</reference>
<dbReference type="AlphaFoldDB" id="A0AAW7XDR9"/>
<evidence type="ECO:0000313" key="7">
    <source>
        <dbReference type="EMBL" id="MDO6424572.1"/>
    </source>
</evidence>